<feature type="non-terminal residue" evidence="3">
    <location>
        <position position="1"/>
    </location>
</feature>
<dbReference type="AlphaFoldDB" id="A0A4P7MWB4"/>
<organism evidence="3 4">
    <name type="scientific">Pyricularia oryzae</name>
    <name type="common">Rice blast fungus</name>
    <name type="synonym">Magnaporthe oryzae</name>
    <dbReference type="NCBI Taxonomy" id="318829"/>
    <lineage>
        <taxon>Eukaryota</taxon>
        <taxon>Fungi</taxon>
        <taxon>Dikarya</taxon>
        <taxon>Ascomycota</taxon>
        <taxon>Pezizomycotina</taxon>
        <taxon>Sordariomycetes</taxon>
        <taxon>Sordariomycetidae</taxon>
        <taxon>Magnaporthales</taxon>
        <taxon>Pyriculariaceae</taxon>
        <taxon>Pyricularia</taxon>
    </lineage>
</organism>
<feature type="region of interest" description="Disordered" evidence="1">
    <location>
        <begin position="183"/>
        <end position="203"/>
    </location>
</feature>
<reference evidence="3 4" key="1">
    <citation type="journal article" date="2019" name="Mol. Biol. Evol.">
        <title>Blast fungal genomes show frequent chromosomal changes, gene gains and losses, and effector gene turnover.</title>
        <authorList>
            <person name="Gomez Luciano L.B."/>
            <person name="Jason Tsai I."/>
            <person name="Chuma I."/>
            <person name="Tosa Y."/>
            <person name="Chen Y.H."/>
            <person name="Li J.Y."/>
            <person name="Li M.Y."/>
            <person name="Jade Lu M.Y."/>
            <person name="Nakayashiki H."/>
            <person name="Li W.H."/>
        </authorList>
    </citation>
    <scope>NUCLEOTIDE SEQUENCE [LARGE SCALE GENOMIC DNA]</scope>
    <source>
        <strain evidence="3">MZ5-1-6</strain>
    </source>
</reference>
<dbReference type="GO" id="GO:0003677">
    <property type="term" value="F:DNA binding"/>
    <property type="evidence" value="ECO:0007669"/>
    <property type="project" value="InterPro"/>
</dbReference>
<protein>
    <recommendedName>
        <fullName evidence="2">HTH psq-type domain-containing protein</fullName>
    </recommendedName>
</protein>
<sequence>FSTNLIEIPKSPIFNIPRKRRITLTDKTRREICRLYKNDQILKQTEIADKFGIKKSTVSKVLRNKNKFLNPIKKQNIIADIEKKFIIWIKLDGLPRSNQELRNKTILFCQNTPGTSNLKKIIKFTTKLEIFKQRHGLKFDKINPRPLKPKILQTSIIIAPLPPLAPLYPMAKGDTENANDNKFREGSAKTGNIVPVPMDTAEL</sequence>
<feature type="domain" description="HTH psq-type" evidence="2">
    <location>
        <begin position="18"/>
        <end position="70"/>
    </location>
</feature>
<dbReference type="InterPro" id="IPR009057">
    <property type="entry name" value="Homeodomain-like_sf"/>
</dbReference>
<proteinExistence type="predicted"/>
<accession>A0A4P7MWB4</accession>
<dbReference type="SUPFAM" id="SSF46689">
    <property type="entry name" value="Homeodomain-like"/>
    <property type="match status" value="1"/>
</dbReference>
<dbReference type="Pfam" id="PF04218">
    <property type="entry name" value="CENP-B_N"/>
    <property type="match status" value="1"/>
</dbReference>
<dbReference type="InterPro" id="IPR007889">
    <property type="entry name" value="HTH_Psq"/>
</dbReference>
<feature type="non-terminal residue" evidence="3">
    <location>
        <position position="203"/>
    </location>
</feature>
<evidence type="ECO:0000259" key="2">
    <source>
        <dbReference type="Pfam" id="PF04218"/>
    </source>
</evidence>
<evidence type="ECO:0000256" key="1">
    <source>
        <dbReference type="SAM" id="MobiDB-lite"/>
    </source>
</evidence>
<evidence type="ECO:0000313" key="4">
    <source>
        <dbReference type="Proteomes" id="UP000294847"/>
    </source>
</evidence>
<dbReference type="Proteomes" id="UP000294847">
    <property type="component" value="Chromosome 1"/>
</dbReference>
<name>A0A4P7MWB4_PYROR</name>
<evidence type="ECO:0000313" key="3">
    <source>
        <dbReference type="EMBL" id="QBZ53511.1"/>
    </source>
</evidence>
<dbReference type="Gene3D" id="1.10.10.60">
    <property type="entry name" value="Homeodomain-like"/>
    <property type="match status" value="1"/>
</dbReference>
<dbReference type="EMBL" id="CP034204">
    <property type="protein sequence ID" value="QBZ53511.1"/>
    <property type="molecule type" value="Genomic_DNA"/>
</dbReference>
<gene>
    <name evidence="3" type="ORF">PoMZ_09196</name>
</gene>